<feature type="compositionally biased region" description="Basic and acidic residues" evidence="1">
    <location>
        <begin position="1262"/>
        <end position="1271"/>
    </location>
</feature>
<evidence type="ECO:0000259" key="2">
    <source>
        <dbReference type="SMART" id="SM00181"/>
    </source>
</evidence>
<feature type="compositionally biased region" description="Basic and acidic residues" evidence="1">
    <location>
        <begin position="519"/>
        <end position="533"/>
    </location>
</feature>
<feature type="region of interest" description="Disordered" evidence="1">
    <location>
        <begin position="512"/>
        <end position="533"/>
    </location>
</feature>
<sequence>MHFEYSSQQCTTDTLPPNTVREANDLLQLAILNGSCAHGEQCIGGTVCDPVQQRCLCPYGTVALLENLFCAKLIPSVGTTLQQQFSYGGQYYSSQVPLSSQGTSTSSPFVNSLVPIGSYCDQEGICDGGSTCVNSVCVCPAKTKNNGNNCTTSLSNFSNIPSSTSGQQQLTKELYGQKTFFRAKLGEQCNEYLGLFCADQSSLCFNGYCQCIPPMIEQQGQCQMPPTREAAPGELCNSGQVCVGGSVCNQQVPLCVCPKETELVKGRCVERNLERASKEEKIEDKLSSSSTESTYSHQNKLRPSKLDAKVGEKCSLNADCASGAYCNGNTQPPTCQCLSTHISVHDHCEKVIYPGQKGCETDLQCSAGYAGARCLNGHCVCPPGSSALEQTCIPAIAWPGEACNISHLIPVCSADSYCFEGFCVCNPPLSLFQKQCINLKKNFEEESKKEGKIKVKRRRLHLEEFGGNFDDKKIFKNEVLRNKVEEKNGKNLFKNSLKNSKKFSKRIFKKSKRRRKRKLKEEKEQQQKQNERKGKIMPASFKKFFINQKISPTFRLIGSKCNENIDHCSAGADCLNSKCVCLEGSFPDAQKRYCRQYPGKSCAKGQMCTDRSDCLFGKCKCRRGLELQFFGNFSKCGEPKKKNVKMPLTGHLCVNNECTTGAKCLNGICTCLEGYNLFHGECLPPRASLSGTNTFHEHSLLFSPNFPLMDSSTFEIKYKEKKDDLSEEDPLPTKTVVAGAPCRLSLECPYRTECLRGVCRCKQGETIINGVCRKAIHEVLPGGRCDTQNGVDCIGESHCFYGICVCLYGLVITGQECVNSSLMKAVRPGGRCILGQRCTGRSRCVRSICRCPQGQKADISGDKGCINPSTTETNSLKPKKYETKMDDENQEIDEEDGQKLPKFVYTIPAALAAAGERGKYNQILTANQMSINLMDSKTLRSLFGPLLKHSLRRESGEEEIRSFGGCKGPNCRVHSFPKFVSPPKSSASSVLAVGPPSHLDTSNSKNLPETPTSPFGIPGTHCGVSTNGQSTTCSGGAICLGGICVCRPGFRPLNGLCQISKVELGERCFINEQCKNNGFCINGICHCRYDQQNIKPDDNLNKQINFFHSQKCANRLLASVGDDCTKGQKCGFNSICGKYSGVCECPIGMERNEGICIAAKRPRGTQCFSSSDCNFHSFCDNGFCICLAEYYPIGSNCLPPALAVGEDPRAYIDPDLLALILKQGGNKVNDEQMERQNIEGKNINDAELSEKWKWKREVPKPFESEKLDQSGKEFSSNKNNKTSLTQSKLPQLSTSLMKGNEETFASETISSALPNYAPEMLREENEKEQKMTAAPGAQCGPLDICTGGSTCVEGLCLCPAGTRPSVKSENCETFEQRKSSIQQEQNKKEYSKYANKIPRMQPGPIGRPYARPSESCANREICTGGSVCQNSNKICECPPNKSILRNHICIQSDEPPMLRVVHAFPGDKCNSETNCERESVCVEGTCRCQNNDFTPKSGNCTKRSVIETPASVQSPSTFEAIDSDYDNILPPVQLPEEGSSLEVQHPRISGPPLKKHSSSSSSLISNILPQLTKNEPPIKGVCPPGNSPTISRSTGQIIKCNGMTPNCPPKSYCFVTGDASETYNCCKSY</sequence>
<evidence type="ECO:0000256" key="1">
    <source>
        <dbReference type="SAM" id="MobiDB-lite"/>
    </source>
</evidence>
<dbReference type="InterPro" id="IPR006149">
    <property type="entry name" value="EB_dom"/>
</dbReference>
<dbReference type="SMART" id="SM00181">
    <property type="entry name" value="EGF"/>
    <property type="match status" value="12"/>
</dbReference>
<dbReference type="WBParaSite" id="Minc3s00306g09827">
    <property type="protein sequence ID" value="Minc3s00306g09827"/>
    <property type="gene ID" value="Minc3s00306g09827"/>
</dbReference>
<feature type="compositionally biased region" description="Polar residues" evidence="1">
    <location>
        <begin position="1272"/>
        <end position="1287"/>
    </location>
</feature>
<reference evidence="4" key="1">
    <citation type="submission" date="2022-11" db="UniProtKB">
        <authorList>
            <consortium name="WormBaseParasite"/>
        </authorList>
    </citation>
    <scope>IDENTIFICATION</scope>
</reference>
<feature type="compositionally biased region" description="Polar residues" evidence="1">
    <location>
        <begin position="999"/>
        <end position="1010"/>
    </location>
</feature>
<feature type="domain" description="EGF-like" evidence="2">
    <location>
        <begin position="816"/>
        <end position="866"/>
    </location>
</feature>
<dbReference type="PANTHER" id="PTHR45985:SF11">
    <property type="entry name" value="EGF-LIKE DOMAIN-CONTAINING PROTEIN"/>
    <property type="match status" value="1"/>
</dbReference>
<protein>
    <submittedName>
        <fullName evidence="4">EGF-like domain-containing protein</fullName>
    </submittedName>
</protein>
<accession>A0A914LAB5</accession>
<dbReference type="InterPro" id="IPR052740">
    <property type="entry name" value="CE4"/>
</dbReference>
<evidence type="ECO:0000313" key="4">
    <source>
        <dbReference type="WBParaSite" id="Minc3s00306g09827"/>
    </source>
</evidence>
<feature type="region of interest" description="Disordered" evidence="1">
    <location>
        <begin position="1262"/>
        <end position="1287"/>
    </location>
</feature>
<evidence type="ECO:0000313" key="3">
    <source>
        <dbReference type="Proteomes" id="UP000887563"/>
    </source>
</evidence>
<feature type="domain" description="EGF-like" evidence="2">
    <location>
        <begin position="560"/>
        <end position="595"/>
    </location>
</feature>
<proteinExistence type="predicted"/>
<dbReference type="Pfam" id="PF01683">
    <property type="entry name" value="EB"/>
    <property type="match status" value="4"/>
</dbReference>
<dbReference type="SMART" id="SM00289">
    <property type="entry name" value="WR1"/>
    <property type="match status" value="9"/>
</dbReference>
<feature type="compositionally biased region" description="Low complexity" evidence="1">
    <location>
        <begin position="287"/>
        <end position="296"/>
    </location>
</feature>
<feature type="domain" description="EGF-like" evidence="2">
    <location>
        <begin position="402"/>
        <end position="437"/>
    </location>
</feature>
<dbReference type="Proteomes" id="UP000887563">
    <property type="component" value="Unplaced"/>
</dbReference>
<dbReference type="PANTHER" id="PTHR45985">
    <property type="match status" value="1"/>
</dbReference>
<dbReference type="InterPro" id="IPR000742">
    <property type="entry name" value="EGF"/>
</dbReference>
<name>A0A914LAB5_MELIC</name>
<organism evidence="3 4">
    <name type="scientific">Meloidogyne incognita</name>
    <name type="common">Southern root-knot nematode worm</name>
    <name type="synonym">Oxyuris incognita</name>
    <dbReference type="NCBI Taxonomy" id="6306"/>
    <lineage>
        <taxon>Eukaryota</taxon>
        <taxon>Metazoa</taxon>
        <taxon>Ecdysozoa</taxon>
        <taxon>Nematoda</taxon>
        <taxon>Chromadorea</taxon>
        <taxon>Rhabditida</taxon>
        <taxon>Tylenchina</taxon>
        <taxon>Tylenchomorpha</taxon>
        <taxon>Tylenchoidea</taxon>
        <taxon>Meloidogynidae</taxon>
        <taxon>Meloidogyninae</taxon>
        <taxon>Meloidogyne</taxon>
        <taxon>Meloidogyne incognita group</taxon>
    </lineage>
</organism>
<feature type="region of interest" description="Disordered" evidence="1">
    <location>
        <begin position="279"/>
        <end position="302"/>
    </location>
</feature>
<feature type="domain" description="EGF-like" evidence="2">
    <location>
        <begin position="358"/>
        <end position="393"/>
    </location>
</feature>
<feature type="region of interest" description="Disordered" evidence="1">
    <location>
        <begin position="1538"/>
        <end position="1560"/>
    </location>
</feature>
<dbReference type="InterPro" id="IPR006150">
    <property type="entry name" value="Cys_repeat_1"/>
</dbReference>
<feature type="domain" description="EGF-like" evidence="2">
    <location>
        <begin position="1338"/>
        <end position="1372"/>
    </location>
</feature>
<feature type="domain" description="EGF-like" evidence="2">
    <location>
        <begin position="235"/>
        <end position="269"/>
    </location>
</feature>
<feature type="domain" description="EGF-like" evidence="2">
    <location>
        <begin position="652"/>
        <end position="683"/>
    </location>
</feature>
<feature type="domain" description="EGF-like" evidence="2">
    <location>
        <begin position="1123"/>
        <end position="1157"/>
    </location>
</feature>
<feature type="domain" description="EGF-like" evidence="2">
    <location>
        <begin position="313"/>
        <end position="349"/>
    </location>
</feature>
<feature type="region of interest" description="Disordered" evidence="1">
    <location>
        <begin position="987"/>
        <end position="1010"/>
    </location>
</feature>
<feature type="domain" description="EGF-like" evidence="2">
    <location>
        <begin position="1415"/>
        <end position="1450"/>
    </location>
</feature>
<feature type="domain" description="EGF-like" evidence="2">
    <location>
        <begin position="119"/>
        <end position="151"/>
    </location>
</feature>
<keyword evidence="3" id="KW-1185">Reference proteome</keyword>
<feature type="domain" description="EGF-like" evidence="2">
    <location>
        <begin position="1021"/>
        <end position="1058"/>
    </location>
</feature>